<dbReference type="RefSeq" id="WP_035166488.1">
    <property type="nucleotide sequence ID" value="NZ_CP018906.1"/>
</dbReference>
<dbReference type="Proteomes" id="UP000030361">
    <property type="component" value="Chromosome"/>
</dbReference>
<sequence>MPKKPSVRNFNEYVSISAPGAQPLLIGLRNQILSETESVSETISWSQPFFVLPDKKISTSAYKDHVSLQTSLDLTDSITSQAKAAGYTTGQKRLNIKFDQELPTQIISEIIKQSANP</sequence>
<dbReference type="AlphaFoldDB" id="A0A1S6QHM6"/>
<feature type="domain" description="YdhG-like" evidence="1">
    <location>
        <begin position="24"/>
        <end position="114"/>
    </location>
</feature>
<name>A0A1S6QHM6_9LACO</name>
<dbReference type="InterPro" id="IPR014922">
    <property type="entry name" value="YdhG-like"/>
</dbReference>
<protein>
    <recommendedName>
        <fullName evidence="1">YdhG-like domain-containing protein</fullName>
    </recommendedName>
</protein>
<dbReference type="Gene3D" id="3.90.1150.200">
    <property type="match status" value="1"/>
</dbReference>
<dbReference type="Pfam" id="PF08818">
    <property type="entry name" value="DUF1801"/>
    <property type="match status" value="1"/>
</dbReference>
<dbReference type="KEGG" id="lcu:PL11_003850"/>
<evidence type="ECO:0000259" key="1">
    <source>
        <dbReference type="Pfam" id="PF08818"/>
    </source>
</evidence>
<dbReference type="SUPFAM" id="SSF159888">
    <property type="entry name" value="YdhG-like"/>
    <property type="match status" value="1"/>
</dbReference>
<proteinExistence type="predicted"/>
<evidence type="ECO:0000313" key="3">
    <source>
        <dbReference type="Proteomes" id="UP000030361"/>
    </source>
</evidence>
<dbReference type="EMBL" id="CP018906">
    <property type="protein sequence ID" value="AQW21117.1"/>
    <property type="molecule type" value="Genomic_DNA"/>
</dbReference>
<reference evidence="2 3" key="1">
    <citation type="journal article" date="2015" name="Genome Announc.">
        <title>Genome Sequence of Lactobacillus curieae CCTCC M 2011381T, a Novel Producer of Gamma-aminobutyric Acid.</title>
        <authorList>
            <person name="Wang Y."/>
            <person name="Wang Y."/>
            <person name="Lang C."/>
            <person name="Wei D."/>
            <person name="Xu P."/>
            <person name="Xie J."/>
        </authorList>
    </citation>
    <scope>NUCLEOTIDE SEQUENCE [LARGE SCALE GENOMIC DNA]</scope>
    <source>
        <strain evidence="2 3">CCTCC M 2011381</strain>
    </source>
</reference>
<dbReference type="eggNOG" id="COG5646">
    <property type="taxonomic scope" value="Bacteria"/>
</dbReference>
<dbReference type="OrthoDB" id="2322845at2"/>
<evidence type="ECO:0000313" key="2">
    <source>
        <dbReference type="EMBL" id="AQW21117.1"/>
    </source>
</evidence>
<keyword evidence="3" id="KW-1185">Reference proteome</keyword>
<organism evidence="2 3">
    <name type="scientific">Lentilactobacillus curieae</name>
    <dbReference type="NCBI Taxonomy" id="1138822"/>
    <lineage>
        <taxon>Bacteria</taxon>
        <taxon>Bacillati</taxon>
        <taxon>Bacillota</taxon>
        <taxon>Bacilli</taxon>
        <taxon>Lactobacillales</taxon>
        <taxon>Lactobacillaceae</taxon>
        <taxon>Lentilactobacillus</taxon>
    </lineage>
</organism>
<gene>
    <name evidence="2" type="ORF">PL11_003850</name>
</gene>
<accession>A0A1S6QHM6</accession>